<comment type="caution">
    <text evidence="8">The sequence shown here is derived from an EMBL/GenBank/DDBJ whole genome shotgun (WGS) entry which is preliminary data.</text>
</comment>
<dbReference type="PROSITE" id="PS51318">
    <property type="entry name" value="TAT"/>
    <property type="match status" value="1"/>
</dbReference>
<evidence type="ECO:0000259" key="7">
    <source>
        <dbReference type="Pfam" id="PF00149"/>
    </source>
</evidence>
<keyword evidence="6" id="KW-0479">Metal-binding</keyword>
<dbReference type="PANTHER" id="PTHR10161:SF14">
    <property type="entry name" value="TARTRATE-RESISTANT ACID PHOSPHATASE TYPE 5"/>
    <property type="match status" value="1"/>
</dbReference>
<comment type="cofactor">
    <cofactor evidence="6">
        <name>Fe cation</name>
        <dbReference type="ChEBI" id="CHEBI:24875"/>
    </cofactor>
    <text evidence="6">Binds 2 iron ions per subunit.</text>
</comment>
<dbReference type="Proteomes" id="UP001279553">
    <property type="component" value="Unassembled WGS sequence"/>
</dbReference>
<feature type="binding site" evidence="6">
    <location>
        <position position="118"/>
    </location>
    <ligand>
        <name>Fe cation</name>
        <dbReference type="ChEBI" id="CHEBI:24875"/>
        <label>2</label>
    </ligand>
</feature>
<dbReference type="InterPro" id="IPR006311">
    <property type="entry name" value="TAT_signal"/>
</dbReference>
<evidence type="ECO:0000313" key="9">
    <source>
        <dbReference type="Proteomes" id="UP001279553"/>
    </source>
</evidence>
<protein>
    <recommendedName>
        <fullName evidence="2 5">acid phosphatase</fullName>
        <ecNumber evidence="2 5">3.1.3.2</ecNumber>
    </recommendedName>
</protein>
<evidence type="ECO:0000256" key="4">
    <source>
        <dbReference type="ARBA" id="ARBA00022801"/>
    </source>
</evidence>
<dbReference type="InterPro" id="IPR004843">
    <property type="entry name" value="Calcineurin-like_PHP"/>
</dbReference>
<sequence>MSRSGTGISRRRFLESGAELGAVSLLAGAPAVAAAATPETRFFVIGDWGRNGKHHQRAVGRAMAAAAVASNPAFIVSAGDNFYESGVTGLSDPQFRTSFEDVYSEAALHRPWHVILGNHDYRGDVEAQIAYSGVSSRWQMPSRYYTRTASGRDGGVDIFYLDSSPFIRKYIGTVTDISGQNPKAQLVWLDAALGRSQARWRIVIGHHPLYTALGGHGHDQPDMIAALEPVLRRHKVPLYINGHDHSMQYVEMTGISYVTTGAGSHTYQPGLPSRAGYCSGDHGFLSVAVSGAAAQLDFIDMAGRSVFARTITA</sequence>
<feature type="binding site" evidence="6">
    <location>
        <position position="245"/>
    </location>
    <ligand>
        <name>Fe cation</name>
        <dbReference type="ChEBI" id="CHEBI:24875"/>
        <label>1</label>
    </ligand>
</feature>
<dbReference type="InterPro" id="IPR029052">
    <property type="entry name" value="Metallo-depent_PP-like"/>
</dbReference>
<dbReference type="RefSeq" id="WP_319614920.1">
    <property type="nucleotide sequence ID" value="NZ_JAWXYB010000018.1"/>
</dbReference>
<proteinExistence type="predicted"/>
<keyword evidence="4 5" id="KW-0378">Hydrolase</keyword>
<dbReference type="PANTHER" id="PTHR10161">
    <property type="entry name" value="TARTRATE-RESISTANT ACID PHOSPHATASE TYPE 5"/>
    <property type="match status" value="1"/>
</dbReference>
<dbReference type="EC" id="3.1.3.2" evidence="2 5"/>
<dbReference type="PIRSF" id="PIRSF000898">
    <property type="entry name" value="Acid_Ptase_5"/>
    <property type="match status" value="1"/>
</dbReference>
<feature type="binding site" evidence="6">
    <location>
        <position position="206"/>
    </location>
    <ligand>
        <name>Fe cation</name>
        <dbReference type="ChEBI" id="CHEBI:24875"/>
        <label>2</label>
    </ligand>
</feature>
<dbReference type="GO" id="GO:0046872">
    <property type="term" value="F:metal ion binding"/>
    <property type="evidence" value="ECO:0007669"/>
    <property type="project" value="UniProtKB-KW"/>
</dbReference>
<keyword evidence="9" id="KW-1185">Reference proteome</keyword>
<gene>
    <name evidence="8" type="ORF">SIL87_15005</name>
</gene>
<evidence type="ECO:0000256" key="6">
    <source>
        <dbReference type="PIRSR" id="PIRSR000898-1"/>
    </source>
</evidence>
<keyword evidence="5 6" id="KW-0408">Iron</keyword>
<feature type="binding site" evidence="6">
    <location>
        <position position="243"/>
    </location>
    <ligand>
        <name>Fe cation</name>
        <dbReference type="ChEBI" id="CHEBI:24875"/>
        <label>2</label>
    </ligand>
</feature>
<dbReference type="EMBL" id="JAWXYB010000018">
    <property type="protein sequence ID" value="MDX5932070.1"/>
    <property type="molecule type" value="Genomic_DNA"/>
</dbReference>
<evidence type="ECO:0000256" key="5">
    <source>
        <dbReference type="PIRNR" id="PIRNR000898"/>
    </source>
</evidence>
<feature type="binding site" evidence="6">
    <location>
        <position position="83"/>
    </location>
    <ligand>
        <name>Fe cation</name>
        <dbReference type="ChEBI" id="CHEBI:24875"/>
        <label>1</label>
    </ligand>
</feature>
<feature type="binding site" evidence="6">
    <location>
        <position position="80"/>
    </location>
    <ligand>
        <name>Fe cation</name>
        <dbReference type="ChEBI" id="CHEBI:24875"/>
        <label>2</label>
    </ligand>
</feature>
<evidence type="ECO:0000313" key="8">
    <source>
        <dbReference type="EMBL" id="MDX5932070.1"/>
    </source>
</evidence>
<evidence type="ECO:0000256" key="1">
    <source>
        <dbReference type="ARBA" id="ARBA00000032"/>
    </source>
</evidence>
<dbReference type="Pfam" id="PF00149">
    <property type="entry name" value="Metallophos"/>
    <property type="match status" value="1"/>
</dbReference>
<organism evidence="8 9">
    <name type="scientific">Acidiphilium acidophilum</name>
    <name type="common">Thiobacillus acidophilus</name>
    <dbReference type="NCBI Taxonomy" id="76588"/>
    <lineage>
        <taxon>Bacteria</taxon>
        <taxon>Pseudomonadati</taxon>
        <taxon>Pseudomonadota</taxon>
        <taxon>Alphaproteobacteria</taxon>
        <taxon>Acetobacterales</taxon>
        <taxon>Acidocellaceae</taxon>
        <taxon>Acidiphilium</taxon>
    </lineage>
</organism>
<feature type="binding site" evidence="6">
    <location>
        <position position="80"/>
    </location>
    <ligand>
        <name>Fe cation</name>
        <dbReference type="ChEBI" id="CHEBI:24875"/>
        <label>1</label>
    </ligand>
</feature>
<dbReference type="InterPro" id="IPR051558">
    <property type="entry name" value="Metallophosphoesterase_PAP"/>
</dbReference>
<keyword evidence="3" id="KW-0732">Signal</keyword>
<reference evidence="8 9" key="1">
    <citation type="submission" date="2023-11" db="EMBL/GenBank/DDBJ databases">
        <title>MicrobeMod: A computational toolkit for identifying prokaryotic methylation and restriction-modification with nanopore sequencing.</title>
        <authorList>
            <person name="Crits-Christoph A."/>
            <person name="Kang S.C."/>
            <person name="Lee H."/>
            <person name="Ostrov N."/>
        </authorList>
    </citation>
    <scope>NUCLEOTIDE SEQUENCE [LARGE SCALE GENOMIC DNA]</scope>
    <source>
        <strain evidence="8 9">DSMZ 700</strain>
    </source>
</reference>
<dbReference type="GO" id="GO:0003993">
    <property type="term" value="F:acid phosphatase activity"/>
    <property type="evidence" value="ECO:0007669"/>
    <property type="project" value="UniProtKB-UniRule"/>
</dbReference>
<comment type="catalytic activity">
    <reaction evidence="1 5">
        <text>a phosphate monoester + H2O = an alcohol + phosphate</text>
        <dbReference type="Rhea" id="RHEA:15017"/>
        <dbReference type="ChEBI" id="CHEBI:15377"/>
        <dbReference type="ChEBI" id="CHEBI:30879"/>
        <dbReference type="ChEBI" id="CHEBI:43474"/>
        <dbReference type="ChEBI" id="CHEBI:67140"/>
        <dbReference type="EC" id="3.1.3.2"/>
    </reaction>
</comment>
<name>A0AAW9DTN5_ACIAO</name>
<feature type="domain" description="Calcineurin-like phosphoesterase" evidence="7">
    <location>
        <begin position="41"/>
        <end position="246"/>
    </location>
</feature>
<dbReference type="InterPro" id="IPR024927">
    <property type="entry name" value="Acid_PPase"/>
</dbReference>
<dbReference type="SUPFAM" id="SSF56300">
    <property type="entry name" value="Metallo-dependent phosphatases"/>
    <property type="match status" value="1"/>
</dbReference>
<evidence type="ECO:0000256" key="2">
    <source>
        <dbReference type="ARBA" id="ARBA00012646"/>
    </source>
</evidence>
<feature type="binding site" evidence="6">
    <location>
        <position position="47"/>
    </location>
    <ligand>
        <name>Fe cation</name>
        <dbReference type="ChEBI" id="CHEBI:24875"/>
        <label>1</label>
    </ligand>
</feature>
<dbReference type="AlphaFoldDB" id="A0AAW9DTN5"/>
<dbReference type="Gene3D" id="3.60.21.10">
    <property type="match status" value="1"/>
</dbReference>
<evidence type="ECO:0000256" key="3">
    <source>
        <dbReference type="ARBA" id="ARBA00022729"/>
    </source>
</evidence>
<accession>A0AAW9DTN5</accession>